<feature type="domain" description="DHHA1" evidence="2">
    <location>
        <begin position="237"/>
        <end position="314"/>
    </location>
</feature>
<dbReference type="InterPro" id="IPR003156">
    <property type="entry name" value="DHHA1_dom"/>
</dbReference>
<gene>
    <name evidence="3" type="ORF">PRVXT_001450</name>
</gene>
<dbReference type="Pfam" id="PF02272">
    <property type="entry name" value="DHHA1"/>
    <property type="match status" value="1"/>
</dbReference>
<reference evidence="3" key="1">
    <citation type="journal article" date="2013" name="Extremophiles">
        <title>Proteinivorax tanatarense gen. nov., sp. nov., an anaerobic, haloalkaliphilic, proteolytic bacterium isolated from a decaying algal bloom, and proposal of Proteinivoraceae fam. nov.</title>
        <authorList>
            <person name="Kevbrin V."/>
            <person name="Boltyanskaya Y."/>
            <person name="Zhilina T."/>
            <person name="Kolganova T."/>
            <person name="Lavrentjeva E."/>
            <person name="Kuznetsov B."/>
        </authorList>
    </citation>
    <scope>NUCLEOTIDE SEQUENCE</scope>
    <source>
        <strain evidence="3">Z-910T</strain>
    </source>
</reference>
<name>A0AAU7VQP7_9FIRM</name>
<proteinExistence type="predicted"/>
<dbReference type="InterPro" id="IPR001667">
    <property type="entry name" value="DDH_dom"/>
</dbReference>
<dbReference type="RefSeq" id="WP_350345001.1">
    <property type="nucleotide sequence ID" value="NZ_CP158367.1"/>
</dbReference>
<keyword evidence="3" id="KW-0378">Hydrolase</keyword>
<dbReference type="EMBL" id="CP158367">
    <property type="protein sequence ID" value="XBX76267.1"/>
    <property type="molecule type" value="Genomic_DNA"/>
</dbReference>
<evidence type="ECO:0000313" key="3">
    <source>
        <dbReference type="EMBL" id="XBX76267.1"/>
    </source>
</evidence>
<dbReference type="GO" id="GO:0008441">
    <property type="term" value="F:3'(2'),5'-bisphosphate nucleotidase activity"/>
    <property type="evidence" value="ECO:0007669"/>
    <property type="project" value="UniProtKB-EC"/>
</dbReference>
<organism evidence="3">
    <name type="scientific">Proteinivorax tanatarense</name>
    <dbReference type="NCBI Taxonomy" id="1260629"/>
    <lineage>
        <taxon>Bacteria</taxon>
        <taxon>Bacillati</taxon>
        <taxon>Bacillota</taxon>
        <taxon>Clostridia</taxon>
        <taxon>Eubacteriales</taxon>
        <taxon>Proteinivoracaceae</taxon>
        <taxon>Proteinivorax</taxon>
    </lineage>
</organism>
<dbReference type="AlphaFoldDB" id="A0AAU7VQP7"/>
<protein>
    <submittedName>
        <fullName evidence="3">Bifunctional oligoribonuclease/PAP phosphatase NrnA</fullName>
        <ecNumber evidence="3">3.1.3.7</ecNumber>
    </submittedName>
</protein>
<dbReference type="Gene3D" id="3.10.310.30">
    <property type="match status" value="1"/>
</dbReference>
<dbReference type="SUPFAM" id="SSF64182">
    <property type="entry name" value="DHH phosphoesterases"/>
    <property type="match status" value="1"/>
</dbReference>
<evidence type="ECO:0000259" key="1">
    <source>
        <dbReference type="Pfam" id="PF01368"/>
    </source>
</evidence>
<dbReference type="GO" id="GO:0003676">
    <property type="term" value="F:nucleic acid binding"/>
    <property type="evidence" value="ECO:0007669"/>
    <property type="project" value="InterPro"/>
</dbReference>
<dbReference type="EC" id="3.1.3.7" evidence="3"/>
<accession>A0AAU7VQP7</accession>
<dbReference type="InterPro" id="IPR038763">
    <property type="entry name" value="DHH_sf"/>
</dbReference>
<sequence length="321" mass="35320">MKDSLNTLINQLNKSSKFSLVAHPGPDGDSIGSIIALGLGLRFLGKTVSMYCTDTLPEQFKFIEETSLISLGKPSDLDSCIIALDCSDEKRLTDQGVEISAFTMSINIDHHPKNTCFADINYCDDSKVATAELIFEILKTLKVPITQPIANTLYLGIVTDSGFFSYENTSSDTHAIASELLESGVNPSVFKQNLEKKSISHYKVLSYFLNNIKLYINNRVAVLVAEKNDLLVHGLSDFQQIDDLVEYLRNIDGVEVAILIKCEPELLKFSFRSTSTLDVGEICRDFGGGGHKKAAGFSLKAQSHKKILADVLKTVEGKLNE</sequence>
<feature type="domain" description="DDH" evidence="1">
    <location>
        <begin position="20"/>
        <end position="157"/>
    </location>
</feature>
<dbReference type="PANTHER" id="PTHR47618:SF1">
    <property type="entry name" value="BIFUNCTIONAL OLIGORIBONUCLEASE AND PAP PHOSPHATASE NRNA"/>
    <property type="match status" value="1"/>
</dbReference>
<dbReference type="PANTHER" id="PTHR47618">
    <property type="entry name" value="BIFUNCTIONAL OLIGORIBONUCLEASE AND PAP PHOSPHATASE NRNA"/>
    <property type="match status" value="1"/>
</dbReference>
<reference evidence="3" key="2">
    <citation type="submission" date="2024-06" db="EMBL/GenBank/DDBJ databases">
        <authorList>
            <person name="Petrova K.O."/>
            <person name="Toshchakov S.V."/>
            <person name="Boltjanskaja Y.V."/>
            <person name="Kevbrin V."/>
        </authorList>
    </citation>
    <scope>NUCLEOTIDE SEQUENCE</scope>
    <source>
        <strain evidence="3">Z-910T</strain>
    </source>
</reference>
<evidence type="ECO:0000259" key="2">
    <source>
        <dbReference type="Pfam" id="PF02272"/>
    </source>
</evidence>
<dbReference type="Pfam" id="PF01368">
    <property type="entry name" value="DHH"/>
    <property type="match status" value="1"/>
</dbReference>
<dbReference type="Gene3D" id="3.90.1640.10">
    <property type="entry name" value="inorganic pyrophosphatase (n-terminal core)"/>
    <property type="match status" value="1"/>
</dbReference>
<dbReference type="InterPro" id="IPR051319">
    <property type="entry name" value="Oligoribo/pAp-PDE_c-di-AMP_PDE"/>
</dbReference>